<dbReference type="FunFam" id="3.30.70.1730:FF:000001">
    <property type="entry name" value="50S ribosomal protein L10"/>
    <property type="match status" value="1"/>
</dbReference>
<dbReference type="PANTHER" id="PTHR11560">
    <property type="entry name" value="39S RIBOSOMAL PROTEIN L10, MITOCHONDRIAL"/>
    <property type="match status" value="1"/>
</dbReference>
<dbReference type="InterPro" id="IPR043141">
    <property type="entry name" value="Ribosomal_uL10-like_sf"/>
</dbReference>
<comment type="similarity">
    <text evidence="2 8">Belongs to the universal ribosomal protein uL10 family.</text>
</comment>
<gene>
    <name evidence="8" type="primary">rplJ</name>
</gene>
<keyword evidence="4 8" id="KW-0694">RNA-binding</keyword>
<dbReference type="InterPro" id="IPR022973">
    <property type="entry name" value="Ribosomal_uL10_bac"/>
</dbReference>
<evidence type="ECO:0000313" key="9">
    <source>
        <dbReference type="EMBL" id="ADI16870.1"/>
    </source>
</evidence>
<dbReference type="Gene3D" id="3.30.70.1730">
    <property type="match status" value="1"/>
</dbReference>
<evidence type="ECO:0000256" key="7">
    <source>
        <dbReference type="ARBA" id="ARBA00035202"/>
    </source>
</evidence>
<dbReference type="CDD" id="cd05797">
    <property type="entry name" value="Ribosomal_L10"/>
    <property type="match status" value="1"/>
</dbReference>
<comment type="function">
    <text evidence="1 8">Forms part of the ribosomal stalk, playing a central role in the interaction of the ribosome with GTP-bound translation factors.</text>
</comment>
<evidence type="ECO:0000256" key="2">
    <source>
        <dbReference type="ARBA" id="ARBA00008889"/>
    </source>
</evidence>
<proteinExistence type="inferred from homology"/>
<evidence type="ECO:0000256" key="6">
    <source>
        <dbReference type="ARBA" id="ARBA00023274"/>
    </source>
</evidence>
<dbReference type="PROSITE" id="PS01109">
    <property type="entry name" value="RIBOSOMAL_L10"/>
    <property type="match status" value="1"/>
</dbReference>
<comment type="subunit">
    <text evidence="8">Part of the ribosomal stalk of the 50S ribosomal subunit. The N-terminus interacts with L11 and the large rRNA to form the base of the stalk. The C-terminus forms an elongated spine to which L12 dimers bind in a sequential fashion forming a multimeric L10(L12)X complex.</text>
</comment>
<evidence type="ECO:0000256" key="3">
    <source>
        <dbReference type="ARBA" id="ARBA00022730"/>
    </source>
</evidence>
<dbReference type="InterPro" id="IPR001790">
    <property type="entry name" value="Ribosomal_uL10"/>
</dbReference>
<organism evidence="9">
    <name type="scientific">uncultured gamma proteobacterium HF0010_16J05</name>
    <dbReference type="NCBI Taxonomy" id="710981"/>
    <lineage>
        <taxon>Bacteria</taxon>
        <taxon>Pseudomonadati</taxon>
        <taxon>Pseudomonadota</taxon>
        <taxon>Gammaproteobacteria</taxon>
        <taxon>environmental samples</taxon>
    </lineage>
</organism>
<dbReference type="EMBL" id="GU474849">
    <property type="protein sequence ID" value="ADI16870.1"/>
    <property type="molecule type" value="Genomic_DNA"/>
</dbReference>
<protein>
    <recommendedName>
        <fullName evidence="7 8">Large ribosomal subunit protein uL10</fullName>
    </recommendedName>
</protein>
<dbReference type="GO" id="GO:0003735">
    <property type="term" value="F:structural constituent of ribosome"/>
    <property type="evidence" value="ECO:0007669"/>
    <property type="project" value="InterPro"/>
</dbReference>
<accession>E0XR29</accession>
<name>E0XR29_9GAMM</name>
<reference evidence="9" key="1">
    <citation type="journal article" date="2011" name="Environ. Microbiol.">
        <title>Time-series analyses of Monterey Bay coastal microbial picoplankton using a 'genome proxy' microarray.</title>
        <authorList>
            <person name="Rich V.I."/>
            <person name="Pham V.D."/>
            <person name="Eppley J."/>
            <person name="Shi Y."/>
            <person name="DeLong E.F."/>
        </authorList>
    </citation>
    <scope>NUCLEOTIDE SEQUENCE</scope>
</reference>
<sequence>MEKHVAIGIEQKQQIVAEVNEVAASALSAVLADYRGLTVAEMTEMRVKARESGVYLRVVRNTLAKRAVEGTEYECLNDAFVGPTLLAFSQEDPGAAARLLKDYAKDLEDLEIKALSIGGEVLPADQLDRVAKLPTLDEARSLLMSVMQAPVVKLARTFNEVPGKLTRTVAAIRDQKQAEG</sequence>
<evidence type="ECO:0000256" key="8">
    <source>
        <dbReference type="HAMAP-Rule" id="MF_00362"/>
    </source>
</evidence>
<evidence type="ECO:0000256" key="1">
    <source>
        <dbReference type="ARBA" id="ARBA00002633"/>
    </source>
</evidence>
<dbReference type="SUPFAM" id="SSF160369">
    <property type="entry name" value="Ribosomal protein L10-like"/>
    <property type="match status" value="1"/>
</dbReference>
<dbReference type="Pfam" id="PF00466">
    <property type="entry name" value="Ribosomal_L10"/>
    <property type="match status" value="1"/>
</dbReference>
<dbReference type="InterPro" id="IPR047865">
    <property type="entry name" value="Ribosomal_uL10_bac_type"/>
</dbReference>
<dbReference type="GO" id="GO:0006412">
    <property type="term" value="P:translation"/>
    <property type="evidence" value="ECO:0007669"/>
    <property type="project" value="UniProtKB-UniRule"/>
</dbReference>
<dbReference type="Gene3D" id="6.10.250.2350">
    <property type="match status" value="1"/>
</dbReference>
<dbReference type="GO" id="GO:0070180">
    <property type="term" value="F:large ribosomal subunit rRNA binding"/>
    <property type="evidence" value="ECO:0007669"/>
    <property type="project" value="UniProtKB-UniRule"/>
</dbReference>
<dbReference type="HAMAP" id="MF_00362">
    <property type="entry name" value="Ribosomal_uL10"/>
    <property type="match status" value="1"/>
</dbReference>
<keyword evidence="3 8" id="KW-0699">rRNA-binding</keyword>
<dbReference type="NCBIfam" id="NF000955">
    <property type="entry name" value="PRK00099.1-1"/>
    <property type="match status" value="1"/>
</dbReference>
<dbReference type="GO" id="GO:0015934">
    <property type="term" value="C:large ribosomal subunit"/>
    <property type="evidence" value="ECO:0007669"/>
    <property type="project" value="InterPro"/>
</dbReference>
<evidence type="ECO:0000256" key="4">
    <source>
        <dbReference type="ARBA" id="ARBA00022884"/>
    </source>
</evidence>
<dbReference type="InterPro" id="IPR002363">
    <property type="entry name" value="Ribosomal_uL10_CS_bac"/>
</dbReference>
<keyword evidence="5 8" id="KW-0689">Ribosomal protein</keyword>
<dbReference type="AlphaFoldDB" id="E0XR29"/>
<evidence type="ECO:0000256" key="5">
    <source>
        <dbReference type="ARBA" id="ARBA00022980"/>
    </source>
</evidence>
<keyword evidence="6 8" id="KW-0687">Ribonucleoprotein</keyword>